<sequence length="855" mass="94298">MEHAGDQALFDEDWSKAVAAYEQCGEGGVRIDEKRGWCLVKSEAWADATALLSPQRDRLSSAGLAALAVASVGGWSARYRLEEPKKGLLDELLGEALADDVPAYLAYVALFWFKSHRRDGDALLAHARSAVSLYPDSCFFRLQLAECIGRHGGDEAERYAILEAGLGANVTTEYLWTCASSAERLARWDDALAYLGPALAMTIAHGEGARTAAQQLRIKQAEILISAGREQEAVTLYRELATLDVAADRDIVLAARRALLAIACRGGDAGRVDDALKSWLAVAIPSLGRLTFSDLLEGEYEPLYFFDGEVGGFAAAESLVPYRARLLDVAQANERGLVRFLFACRERESDDDYDRQVFAEAMLEAAEETSNPVILAALATAYAVKKRPHWRLAGSIWARCELRCLSAGSPSAEVGPLDAVDCPSVAAIEAYAKGMREVFEQVAPSPHLAEIFSSLRDVLSENKMYRAFRELAELAALESEDPNVIFFEALGAHWCRDHGRAITRYWDVLSRDQAHYSSLHNLLLLYRSPQYAAATELVAALVDALPADESEARGKLLGLLAEARDACRDPNDAIRAAIRSELGQYPALIRELPKAAKIPLQDAVTLMTLLRICDPADGTLVLEPFGQSGKLFSPTAAHRKGLFRLLQTGLVAIDEDTPPVAFEVNGDRVRGYHFDRMRWRVSPATLSLMQSIEEMANKSVWPQAWTEAARPLAEAIAEEECVQYLMHVADDRGWPSPDDDAKVHALAKSLVRQVSVSQAFYLIYLGAMAASDHKQRHPVSNQQASNVIVLRASQRLETWMSESRQLKSYSRNKHVPRSVISQVFHDEFLGVGERAFSERVGELPYPGARKRRART</sequence>
<protein>
    <submittedName>
        <fullName evidence="1">Uncharacterized protein</fullName>
    </submittedName>
</protein>
<proteinExistence type="predicted"/>
<keyword evidence="2" id="KW-1185">Reference proteome</keyword>
<dbReference type="Proteomes" id="UP000033067">
    <property type="component" value="Chromosome"/>
</dbReference>
<evidence type="ECO:0000313" key="2">
    <source>
        <dbReference type="Proteomes" id="UP000033067"/>
    </source>
</evidence>
<organism evidence="1 2">
    <name type="scientific">Pseudoxanthomonas suwonensis</name>
    <dbReference type="NCBI Taxonomy" id="314722"/>
    <lineage>
        <taxon>Bacteria</taxon>
        <taxon>Pseudomonadati</taxon>
        <taxon>Pseudomonadota</taxon>
        <taxon>Gammaproteobacteria</taxon>
        <taxon>Lysobacterales</taxon>
        <taxon>Lysobacteraceae</taxon>
        <taxon>Pseudoxanthomonas</taxon>
    </lineage>
</organism>
<dbReference type="KEGG" id="psuw:WQ53_16085"/>
<accession>A0A0E3Z4P9</accession>
<reference evidence="1 2" key="1">
    <citation type="journal article" date="2015" name="Genome Announc.">
        <title>Complete Genome Sequence of Pseudoxanthomonas suwonensis Strain J1, a Cellulose-Degrading Bacterium Isolated from Leaf- and Wood-Enriched Soil.</title>
        <authorList>
            <person name="Hou L."/>
            <person name="Jiang J."/>
            <person name="Xu Z."/>
            <person name="Zhou Y."/>
            <person name="Leung F.C."/>
        </authorList>
    </citation>
    <scope>NUCLEOTIDE SEQUENCE [LARGE SCALE GENOMIC DNA]</scope>
    <source>
        <strain evidence="1 2">J1</strain>
    </source>
</reference>
<dbReference type="EMBL" id="CP011144">
    <property type="protein sequence ID" value="AKC88059.1"/>
    <property type="molecule type" value="Genomic_DNA"/>
</dbReference>
<gene>
    <name evidence="1" type="ORF">WQ53_16085</name>
</gene>
<dbReference type="AlphaFoldDB" id="A0A0E3Z4P9"/>
<evidence type="ECO:0000313" key="1">
    <source>
        <dbReference type="EMBL" id="AKC88059.1"/>
    </source>
</evidence>
<name>A0A0E3Z4P9_9GAMM</name>
<dbReference type="PATRIC" id="fig|314722.6.peg.3487"/>